<reference evidence="2" key="1">
    <citation type="submission" date="2016-03" db="EMBL/GenBank/DDBJ databases">
        <authorList>
            <person name="Ploux O."/>
        </authorList>
    </citation>
    <scope>NUCLEOTIDE SEQUENCE [LARGE SCALE GENOMIC DNA]</scope>
    <source>
        <strain evidence="2">BS258</strain>
    </source>
</reference>
<proteinExistence type="predicted"/>
<organism evidence="1 2">
    <name type="scientific">Brevibacterium linens</name>
    <dbReference type="NCBI Taxonomy" id="1703"/>
    <lineage>
        <taxon>Bacteria</taxon>
        <taxon>Bacillati</taxon>
        <taxon>Actinomycetota</taxon>
        <taxon>Actinomycetes</taxon>
        <taxon>Micrococcales</taxon>
        <taxon>Brevibacteriaceae</taxon>
        <taxon>Brevibacterium</taxon>
    </lineage>
</organism>
<dbReference type="InterPro" id="IPR006439">
    <property type="entry name" value="HAD-SF_hydro_IA"/>
</dbReference>
<dbReference type="Proteomes" id="UP000075950">
    <property type="component" value="Chromosome"/>
</dbReference>
<dbReference type="RefSeq" id="WP_062862714.1">
    <property type="nucleotide sequence ID" value="NZ_CP014869.1"/>
</dbReference>
<dbReference type="KEGG" id="bly:A2T55_01765"/>
<dbReference type="InterPro" id="IPR041492">
    <property type="entry name" value="HAD_2"/>
</dbReference>
<dbReference type="EMBL" id="CP014869">
    <property type="protein sequence ID" value="AMT95260.1"/>
    <property type="molecule type" value="Genomic_DNA"/>
</dbReference>
<gene>
    <name evidence="1" type="ORF">A2T55_01765</name>
</gene>
<dbReference type="NCBIfam" id="TIGR03351">
    <property type="entry name" value="PhnX-like"/>
    <property type="match status" value="1"/>
</dbReference>
<dbReference type="NCBIfam" id="TIGR01549">
    <property type="entry name" value="HAD-SF-IA-v1"/>
    <property type="match status" value="1"/>
</dbReference>
<dbReference type="SFLD" id="SFLDG01135">
    <property type="entry name" value="C1.5.6:_HAD__Beta-PGM__Phospha"/>
    <property type="match status" value="1"/>
</dbReference>
<sequence>MTELAVFDMAGTTIDERDEVYRVLREATEREGADYSEEVFQKWMGTEKHWAIENLLRLGGIEVTEEVHERAWQWFRGELRETYTKNPPRPLPGIEEALSTLRERGIKVGLTTGFSREIADLIFSTMGWAPGETFDVAVTGDEVPAGRPAPDLINKVMDTVGVTDRAAVVSVGDTSADVESALNAEVTAVGVLTGHLSREDFAAEGAHLVLDSVADLPAVLAEQETAVFAK</sequence>
<dbReference type="SFLD" id="SFLDG01129">
    <property type="entry name" value="C1.5:_HAD__Beta-PGM__Phosphata"/>
    <property type="match status" value="1"/>
</dbReference>
<name>A0A144MNQ2_BRELN</name>
<dbReference type="PANTHER" id="PTHR43434:SF19">
    <property type="entry name" value="PHOSPHONOACETALDEHYDE HYDROLASE"/>
    <property type="match status" value="1"/>
</dbReference>
<dbReference type="SUPFAM" id="SSF56784">
    <property type="entry name" value="HAD-like"/>
    <property type="match status" value="1"/>
</dbReference>
<dbReference type="PANTHER" id="PTHR43434">
    <property type="entry name" value="PHOSPHOGLYCOLATE PHOSPHATASE"/>
    <property type="match status" value="1"/>
</dbReference>
<dbReference type="GO" id="GO:0008967">
    <property type="term" value="F:phosphoglycolate phosphatase activity"/>
    <property type="evidence" value="ECO:0007669"/>
    <property type="project" value="TreeGrafter"/>
</dbReference>
<protein>
    <submittedName>
        <fullName evidence="1">Haloacid dehalogenase</fullName>
    </submittedName>
</protein>
<dbReference type="GO" id="GO:0006281">
    <property type="term" value="P:DNA repair"/>
    <property type="evidence" value="ECO:0007669"/>
    <property type="project" value="TreeGrafter"/>
</dbReference>
<evidence type="ECO:0000313" key="2">
    <source>
        <dbReference type="Proteomes" id="UP000075950"/>
    </source>
</evidence>
<dbReference type="InterPro" id="IPR050155">
    <property type="entry name" value="HAD-like_hydrolase_sf"/>
</dbReference>
<dbReference type="Pfam" id="PF13419">
    <property type="entry name" value="HAD_2"/>
    <property type="match status" value="1"/>
</dbReference>
<dbReference type="AlphaFoldDB" id="A0A144MNQ2"/>
<dbReference type="InterPro" id="IPR022468">
    <property type="entry name" value="PhnX-like"/>
</dbReference>
<dbReference type="Gene3D" id="3.40.50.1000">
    <property type="entry name" value="HAD superfamily/HAD-like"/>
    <property type="match status" value="1"/>
</dbReference>
<dbReference type="Gene3D" id="1.10.150.240">
    <property type="entry name" value="Putative phosphatase, domain 2"/>
    <property type="match status" value="1"/>
</dbReference>
<accession>A0A144MNQ2</accession>
<dbReference type="InterPro" id="IPR023198">
    <property type="entry name" value="PGP-like_dom2"/>
</dbReference>
<dbReference type="InterPro" id="IPR023214">
    <property type="entry name" value="HAD_sf"/>
</dbReference>
<dbReference type="SFLD" id="SFLDS00003">
    <property type="entry name" value="Haloacid_Dehalogenase"/>
    <property type="match status" value="1"/>
</dbReference>
<evidence type="ECO:0000313" key="1">
    <source>
        <dbReference type="EMBL" id="AMT95260.1"/>
    </source>
</evidence>
<dbReference type="GO" id="GO:0005829">
    <property type="term" value="C:cytosol"/>
    <property type="evidence" value="ECO:0007669"/>
    <property type="project" value="TreeGrafter"/>
</dbReference>
<dbReference type="InterPro" id="IPR036412">
    <property type="entry name" value="HAD-like_sf"/>
</dbReference>